<evidence type="ECO:0000313" key="2">
    <source>
        <dbReference type="Proteomes" id="UP000789572"/>
    </source>
</evidence>
<evidence type="ECO:0000313" key="1">
    <source>
        <dbReference type="EMBL" id="CAG8668351.1"/>
    </source>
</evidence>
<feature type="non-terminal residue" evidence="1">
    <location>
        <position position="105"/>
    </location>
</feature>
<gene>
    <name evidence="1" type="ORF">POCULU_LOCUS10825</name>
</gene>
<protein>
    <submittedName>
        <fullName evidence="1">5333_t:CDS:1</fullName>
    </submittedName>
</protein>
<reference evidence="1" key="1">
    <citation type="submission" date="2021-06" db="EMBL/GenBank/DDBJ databases">
        <authorList>
            <person name="Kallberg Y."/>
            <person name="Tangrot J."/>
            <person name="Rosling A."/>
        </authorList>
    </citation>
    <scope>NUCLEOTIDE SEQUENCE</scope>
    <source>
        <strain evidence="1">IA702</strain>
    </source>
</reference>
<sequence length="105" mass="12123">MSFTRMPFTNLHATWQKATELDANRKIERLLTKEEYSIFKSALRDLNSWSEFWNNIDSSTTRAIAVAKVKAEVQLRMMSVYHCTSSEDEEVLPPAPKKIKVKASE</sequence>
<dbReference type="AlphaFoldDB" id="A0A9N9ECJ5"/>
<accession>A0A9N9ECJ5</accession>
<organism evidence="1 2">
    <name type="scientific">Paraglomus occultum</name>
    <dbReference type="NCBI Taxonomy" id="144539"/>
    <lineage>
        <taxon>Eukaryota</taxon>
        <taxon>Fungi</taxon>
        <taxon>Fungi incertae sedis</taxon>
        <taxon>Mucoromycota</taxon>
        <taxon>Glomeromycotina</taxon>
        <taxon>Glomeromycetes</taxon>
        <taxon>Paraglomerales</taxon>
        <taxon>Paraglomeraceae</taxon>
        <taxon>Paraglomus</taxon>
    </lineage>
</organism>
<comment type="caution">
    <text evidence="1">The sequence shown here is derived from an EMBL/GenBank/DDBJ whole genome shotgun (WGS) entry which is preliminary data.</text>
</comment>
<dbReference type="EMBL" id="CAJVPJ010006378">
    <property type="protein sequence ID" value="CAG8668351.1"/>
    <property type="molecule type" value="Genomic_DNA"/>
</dbReference>
<name>A0A9N9ECJ5_9GLOM</name>
<keyword evidence="2" id="KW-1185">Reference proteome</keyword>
<dbReference type="Proteomes" id="UP000789572">
    <property type="component" value="Unassembled WGS sequence"/>
</dbReference>
<proteinExistence type="predicted"/>